<protein>
    <submittedName>
        <fullName evidence="1">Uncharacterized protein</fullName>
    </submittedName>
</protein>
<organism evidence="1 2">
    <name type="scientific">Geosporobacter subterraneus DSM 17957</name>
    <dbReference type="NCBI Taxonomy" id="1121919"/>
    <lineage>
        <taxon>Bacteria</taxon>
        <taxon>Bacillati</taxon>
        <taxon>Bacillota</taxon>
        <taxon>Clostridia</taxon>
        <taxon>Peptostreptococcales</taxon>
        <taxon>Thermotaleaceae</taxon>
        <taxon>Geosporobacter</taxon>
    </lineage>
</organism>
<dbReference type="STRING" id="1121919.SAMN02745975_03194"/>
<accession>A0A1M6N4Q6</accession>
<name>A0A1M6N4Q6_9FIRM</name>
<dbReference type="OrthoDB" id="1951768at2"/>
<keyword evidence="2" id="KW-1185">Reference proteome</keyword>
<dbReference type="Proteomes" id="UP000184536">
    <property type="component" value="Unassembled WGS sequence"/>
</dbReference>
<evidence type="ECO:0000313" key="2">
    <source>
        <dbReference type="Proteomes" id="UP000184536"/>
    </source>
</evidence>
<evidence type="ECO:0000313" key="1">
    <source>
        <dbReference type="EMBL" id="SHJ90674.1"/>
    </source>
</evidence>
<dbReference type="AlphaFoldDB" id="A0A1M6N4Q6"/>
<sequence length="208" mass="24490">MRFYLLAKCIDTEKGNIVIDFEGSEIKKIDLQEKLEEDHTYVYANGELIKLKNIDWGIRDTYLLAFHRIRKINTLDYRFIRLTKQDKILLDENYFIYKEGNLLGRLVNQNEIDVVNSQGLEKAQRILDKFLEDGMSVLIKGKKIYRIFTLAKLKSLMAESDKQISLQQYLDVEKNTEKEIMRDLHEHIANAYEKLGSALKIIKERSVK</sequence>
<gene>
    <name evidence="1" type="ORF">SAMN02745975_03194</name>
</gene>
<dbReference type="EMBL" id="FQZV01000052">
    <property type="protein sequence ID" value="SHJ90674.1"/>
    <property type="molecule type" value="Genomic_DNA"/>
</dbReference>
<dbReference type="RefSeq" id="WP_110942209.1">
    <property type="nucleotide sequence ID" value="NZ_FQZV01000052.1"/>
</dbReference>
<proteinExistence type="predicted"/>
<reference evidence="2" key="1">
    <citation type="submission" date="2016-11" db="EMBL/GenBank/DDBJ databases">
        <authorList>
            <person name="Varghese N."/>
            <person name="Submissions S."/>
        </authorList>
    </citation>
    <scope>NUCLEOTIDE SEQUENCE [LARGE SCALE GENOMIC DNA]</scope>
    <source>
        <strain evidence="2">DSM 17957</strain>
    </source>
</reference>